<keyword evidence="3" id="KW-0812">Transmembrane</keyword>
<evidence type="ECO:0000256" key="4">
    <source>
        <dbReference type="ARBA" id="ARBA00022989"/>
    </source>
</evidence>
<dbReference type="Gene3D" id="3.40.50.300">
    <property type="entry name" value="P-loop containing nucleotide triphosphate hydrolases"/>
    <property type="match status" value="1"/>
</dbReference>
<keyword evidence="9" id="KW-1185">Reference proteome</keyword>
<organism evidence="8 9">
    <name type="scientific">Flagellimonas eckloniae</name>
    <dbReference type="NCBI Taxonomy" id="346185"/>
    <lineage>
        <taxon>Bacteria</taxon>
        <taxon>Pseudomonadati</taxon>
        <taxon>Bacteroidota</taxon>
        <taxon>Flavobacteriia</taxon>
        <taxon>Flavobacteriales</taxon>
        <taxon>Flavobacteriaceae</taxon>
        <taxon>Flagellimonas</taxon>
    </lineage>
</organism>
<keyword evidence="6" id="KW-0472">Membrane</keyword>
<dbReference type="GO" id="GO:0016051">
    <property type="term" value="P:carbohydrate biosynthetic process"/>
    <property type="evidence" value="ECO:0007669"/>
    <property type="project" value="InterPro"/>
</dbReference>
<dbReference type="InterPro" id="IPR005331">
    <property type="entry name" value="Sulfotransferase"/>
</dbReference>
<evidence type="ECO:0008006" key="10">
    <source>
        <dbReference type="Google" id="ProtNLM"/>
    </source>
</evidence>
<keyword evidence="7" id="KW-0325">Glycoprotein</keyword>
<dbReference type="InterPro" id="IPR018011">
    <property type="entry name" value="Carb_sulfotrans_8-10"/>
</dbReference>
<evidence type="ECO:0000256" key="6">
    <source>
        <dbReference type="ARBA" id="ARBA00023136"/>
    </source>
</evidence>
<dbReference type="AlphaFoldDB" id="A0A0Q1BXF2"/>
<protein>
    <recommendedName>
        <fullName evidence="10">Sulfotransferase family protein</fullName>
    </recommendedName>
</protein>
<comment type="caution">
    <text evidence="8">The sequence shown here is derived from an EMBL/GenBank/DDBJ whole genome shotgun (WGS) entry which is preliminary data.</text>
</comment>
<gene>
    <name evidence="8" type="ORF">AAY42_05065</name>
</gene>
<dbReference type="STRING" id="346185.AAY42_05065"/>
<dbReference type="InterPro" id="IPR027417">
    <property type="entry name" value="P-loop_NTPase"/>
</dbReference>
<keyword evidence="5" id="KW-0333">Golgi apparatus</keyword>
<dbReference type="OrthoDB" id="288532at2"/>
<keyword evidence="2" id="KW-0808">Transferase</keyword>
<evidence type="ECO:0000256" key="5">
    <source>
        <dbReference type="ARBA" id="ARBA00023034"/>
    </source>
</evidence>
<accession>A0A0Q1BXF2</accession>
<dbReference type="RefSeq" id="WP_055393007.1">
    <property type="nucleotide sequence ID" value="NZ_LCTZ01000002.1"/>
</dbReference>
<dbReference type="SUPFAM" id="SSF52540">
    <property type="entry name" value="P-loop containing nucleoside triphosphate hydrolases"/>
    <property type="match status" value="1"/>
</dbReference>
<evidence type="ECO:0000256" key="2">
    <source>
        <dbReference type="ARBA" id="ARBA00022679"/>
    </source>
</evidence>
<evidence type="ECO:0000313" key="9">
    <source>
        <dbReference type="Proteomes" id="UP000050827"/>
    </source>
</evidence>
<name>A0A0Q1BXF2_9FLAO</name>
<evidence type="ECO:0000256" key="3">
    <source>
        <dbReference type="ARBA" id="ARBA00022692"/>
    </source>
</evidence>
<dbReference type="EMBL" id="LCTZ01000002">
    <property type="protein sequence ID" value="KQC29344.1"/>
    <property type="molecule type" value="Genomic_DNA"/>
</dbReference>
<dbReference type="Pfam" id="PF03567">
    <property type="entry name" value="Sulfotransfer_2"/>
    <property type="match status" value="1"/>
</dbReference>
<comment type="subcellular location">
    <subcellularLocation>
        <location evidence="1">Golgi apparatus membrane</location>
        <topology evidence="1">Single-pass type II membrane protein</topology>
    </subcellularLocation>
</comment>
<evidence type="ECO:0000313" key="8">
    <source>
        <dbReference type="EMBL" id="KQC29344.1"/>
    </source>
</evidence>
<evidence type="ECO:0000256" key="1">
    <source>
        <dbReference type="ARBA" id="ARBA00004323"/>
    </source>
</evidence>
<reference evidence="8 9" key="1">
    <citation type="submission" date="2015-04" db="EMBL/GenBank/DDBJ databases">
        <title>Complete genome of flavobacterium.</title>
        <authorList>
            <person name="Kwon Y.M."/>
            <person name="Kim S.-J."/>
        </authorList>
    </citation>
    <scope>NUCLEOTIDE SEQUENCE [LARGE SCALE GENOMIC DNA]</scope>
    <source>
        <strain evidence="8 9">DK169</strain>
    </source>
</reference>
<dbReference type="GO" id="GO:0016020">
    <property type="term" value="C:membrane"/>
    <property type="evidence" value="ECO:0007669"/>
    <property type="project" value="InterPro"/>
</dbReference>
<proteinExistence type="predicted"/>
<dbReference type="GO" id="GO:0008146">
    <property type="term" value="F:sulfotransferase activity"/>
    <property type="evidence" value="ECO:0007669"/>
    <property type="project" value="InterPro"/>
</dbReference>
<dbReference type="PANTHER" id="PTHR12137">
    <property type="entry name" value="CARBOHYDRATE SULFOTRANSFERASE"/>
    <property type="match status" value="1"/>
</dbReference>
<dbReference type="Proteomes" id="UP000050827">
    <property type="component" value="Unassembled WGS sequence"/>
</dbReference>
<sequence length="228" mass="26815">MLISHKKKFVFVHIYKTAGTSVMNVFLPYGRFIDRLVFDFWFSKKIISQIIKLMKWNDDGQRQFTGVHKHAPAIAIKNYMGPSYDDYFSFVFVRNPYDLMVSLYFYISQAKLHVDHERVSKMTFTEFATWHISTNPKTQWDFVADPTTGNLMVDYVGKFETLNSDLEHIMSKLDLADNRGLTHKNPSRKRKSKDYRDYYDTSTKKMVSDYFKKDLEGFGYSFDGITAT</sequence>
<keyword evidence="4" id="KW-1133">Transmembrane helix</keyword>
<evidence type="ECO:0000256" key="7">
    <source>
        <dbReference type="ARBA" id="ARBA00023180"/>
    </source>
</evidence>
<dbReference type="PANTHER" id="PTHR12137:SF54">
    <property type="entry name" value="CARBOHYDRATE SULFOTRANSFERASE"/>
    <property type="match status" value="1"/>
</dbReference>